<feature type="transmembrane region" description="Helical" evidence="1">
    <location>
        <begin position="249"/>
        <end position="271"/>
    </location>
</feature>
<feature type="transmembrane region" description="Helical" evidence="1">
    <location>
        <begin position="39"/>
        <end position="66"/>
    </location>
</feature>
<keyword evidence="1" id="KW-1133">Transmembrane helix</keyword>
<keyword evidence="2" id="KW-0378">Hydrolase</keyword>
<name>A0A839QKW8_9MICC</name>
<dbReference type="EMBL" id="JACHVS010000002">
    <property type="protein sequence ID" value="MBB2996849.1"/>
    <property type="molecule type" value="Genomic_DNA"/>
</dbReference>
<reference evidence="2 3" key="1">
    <citation type="submission" date="2020-08" db="EMBL/GenBank/DDBJ databases">
        <title>Sequencing the genomes of 1000 actinobacteria strains.</title>
        <authorList>
            <person name="Klenk H.-P."/>
        </authorList>
    </citation>
    <scope>NUCLEOTIDE SEQUENCE [LARGE SCALE GENOMIC DNA]</scope>
    <source>
        <strain evidence="2 3">DSM 22826</strain>
    </source>
</reference>
<evidence type="ECO:0000313" key="3">
    <source>
        <dbReference type="Proteomes" id="UP000523000"/>
    </source>
</evidence>
<evidence type="ECO:0000256" key="1">
    <source>
        <dbReference type="SAM" id="Phobius"/>
    </source>
</evidence>
<dbReference type="AlphaFoldDB" id="A0A839QKW8"/>
<dbReference type="Proteomes" id="UP000523000">
    <property type="component" value="Unassembled WGS sequence"/>
</dbReference>
<dbReference type="GO" id="GO:0016787">
    <property type="term" value="F:hydrolase activity"/>
    <property type="evidence" value="ECO:0007669"/>
    <property type="project" value="UniProtKB-KW"/>
</dbReference>
<keyword evidence="3" id="KW-1185">Reference proteome</keyword>
<feature type="transmembrane region" description="Helical" evidence="1">
    <location>
        <begin position="105"/>
        <end position="123"/>
    </location>
</feature>
<dbReference type="Pfam" id="PF04307">
    <property type="entry name" value="YdjM"/>
    <property type="match status" value="1"/>
</dbReference>
<organism evidence="2 3">
    <name type="scientific">Paeniglutamicibacter cryotolerans</name>
    <dbReference type="NCBI Taxonomy" id="670079"/>
    <lineage>
        <taxon>Bacteria</taxon>
        <taxon>Bacillati</taxon>
        <taxon>Actinomycetota</taxon>
        <taxon>Actinomycetes</taxon>
        <taxon>Micrococcales</taxon>
        <taxon>Micrococcaceae</taxon>
        <taxon>Paeniglutamicibacter</taxon>
    </lineage>
</organism>
<feature type="transmembrane region" description="Helical" evidence="1">
    <location>
        <begin position="129"/>
        <end position="147"/>
    </location>
</feature>
<feature type="transmembrane region" description="Helical" evidence="1">
    <location>
        <begin position="182"/>
        <end position="211"/>
    </location>
</feature>
<gene>
    <name evidence="2" type="ORF">E9229_003096</name>
</gene>
<keyword evidence="1" id="KW-0812">Transmembrane</keyword>
<comment type="caution">
    <text evidence="2">The sequence shown here is derived from an EMBL/GenBank/DDBJ whole genome shotgun (WGS) entry which is preliminary data.</text>
</comment>
<keyword evidence="1" id="KW-0472">Membrane</keyword>
<feature type="transmembrane region" description="Helical" evidence="1">
    <location>
        <begin position="159"/>
        <end position="176"/>
    </location>
</feature>
<evidence type="ECO:0000313" key="2">
    <source>
        <dbReference type="EMBL" id="MBB2996849.1"/>
    </source>
</evidence>
<accession>A0A839QKW8</accession>
<protein>
    <submittedName>
        <fullName evidence="2">Membrane-bound metal-dependent hydrolase YbcI (DUF457 family)</fullName>
    </submittedName>
</protein>
<sequence length="284" mass="29940">MMGGHHAASGAAAWIAVTTNFHLPLGSLAERISFLPESIPLGFGLFDVSPAGIAAGALVCAGAALVPDADHRHATIAHSLPPVSNAVCAGIGEISGGHRNGTHSLLGMGVFTLIAWLAGMWTVDTERFGVIFPGAGILAILLVAFALKALKFVPDRMRKFPWLVAIPAGAFVALFSPEEQYWFVLAMALGTAVHIAGDMLTVGGCNLLWPIKIKSPKILRRIPLLKDVWKPSGRVAFPILGKAGSGREWAMCVPISIYAFLGITLPILGIIKTRSEPLIALFGL</sequence>
<dbReference type="InterPro" id="IPR007404">
    <property type="entry name" value="YdjM-like"/>
</dbReference>
<proteinExistence type="predicted"/>